<comment type="caution">
    <text evidence="2">The sequence shown here is derived from an EMBL/GenBank/DDBJ whole genome shotgun (WGS) entry which is preliminary data.</text>
</comment>
<dbReference type="EMBL" id="BKCJ010003184">
    <property type="protein sequence ID" value="GEU53501.1"/>
    <property type="molecule type" value="Genomic_DNA"/>
</dbReference>
<dbReference type="Pfam" id="PF14223">
    <property type="entry name" value="Retrotran_gag_2"/>
    <property type="match status" value="1"/>
</dbReference>
<gene>
    <name evidence="2" type="ORF">Tci_025479</name>
</gene>
<feature type="compositionally biased region" description="Polar residues" evidence="1">
    <location>
        <begin position="134"/>
        <end position="149"/>
    </location>
</feature>
<name>A0A6L2KV52_TANCI</name>
<feature type="compositionally biased region" description="Basic and acidic residues" evidence="1">
    <location>
        <begin position="101"/>
        <end position="115"/>
    </location>
</feature>
<dbReference type="AlphaFoldDB" id="A0A6L2KV52"/>
<protein>
    <submittedName>
        <fullName evidence="2">Retrovirus-related Pol polyprotein from transposon TNT 1-94</fullName>
    </submittedName>
</protein>
<accession>A0A6L2KV52</accession>
<organism evidence="2">
    <name type="scientific">Tanacetum cinerariifolium</name>
    <name type="common">Dalmatian daisy</name>
    <name type="synonym">Chrysanthemum cinerariifolium</name>
    <dbReference type="NCBI Taxonomy" id="118510"/>
    <lineage>
        <taxon>Eukaryota</taxon>
        <taxon>Viridiplantae</taxon>
        <taxon>Streptophyta</taxon>
        <taxon>Embryophyta</taxon>
        <taxon>Tracheophyta</taxon>
        <taxon>Spermatophyta</taxon>
        <taxon>Magnoliopsida</taxon>
        <taxon>eudicotyledons</taxon>
        <taxon>Gunneridae</taxon>
        <taxon>Pentapetalae</taxon>
        <taxon>asterids</taxon>
        <taxon>campanulids</taxon>
        <taxon>Asterales</taxon>
        <taxon>Asteraceae</taxon>
        <taxon>Asteroideae</taxon>
        <taxon>Anthemideae</taxon>
        <taxon>Anthemidinae</taxon>
        <taxon>Tanacetum</taxon>
    </lineage>
</organism>
<proteinExistence type="predicted"/>
<evidence type="ECO:0000256" key="1">
    <source>
        <dbReference type="SAM" id="MobiDB-lite"/>
    </source>
</evidence>
<sequence>MALIPLVEFVKLLRSLVFTLELRDLPHKIDEAVFESVKEAVHIAIQAPLRDRFRELPEADMKEILHKWMFESGSYKSLPEYVALNEALEPFMERAQNDEFLAEKDKSGKRRRDDQDPPSPPDLDLSKRRRHDTSASGSSHPQAPQSSVWKKSDTREAPPSNNLILMLSNQPEWLKPISNDERSATLEPAWVIPSSYILDAEKKWANALATTYQAPAYNSLLKKTRDMKTFMHCKGSRQALSIFKMKAARYLDFGLELLIPKHMWINEVYTYDISASYRISHSWFNHQKFYIDRYIADSSHKAVRTHMRILSVVSIKAFSRCGYDYLKEITLRKPDYQEYTIAEKDFKILYPSDFEDLNMLLLQGHLNHRFGSDKRMLSTALNLTKLGWDAKGFEYKYDYIIIDSSRAVMFPVGTNKRNIMRFNEIYKFSNGTLTKIIEALDFRVKEYKVNRLNPDSRSKRSFETWNALSVVAYKILTTDYFREPNEHFISAFSEDGNPARANIKQALGCSSKLVGDLAVIDTSISDEDQALLLLTSLPSSYDNFVTTFLYGLNTLKLEGVLSTLNSKELWKMTEAKGDGGKGLKEDQVSDSKADGYDNVYVMIVVRSYTSERVEVYYECKDPFKSLKCLWVKSKSIAAIWLEKVVTPLIKPAIKEPFKSLKCLWVKSKSIAAIWLEKVVTPLIKPAIKGFVAASAVLKPKRLKVDKHGMSEPMSYYLID</sequence>
<reference evidence="2" key="1">
    <citation type="journal article" date="2019" name="Sci. Rep.">
        <title>Draft genome of Tanacetum cinerariifolium, the natural source of mosquito coil.</title>
        <authorList>
            <person name="Yamashiro T."/>
            <person name="Shiraishi A."/>
            <person name="Satake H."/>
            <person name="Nakayama K."/>
        </authorList>
    </citation>
    <scope>NUCLEOTIDE SEQUENCE</scope>
</reference>
<feature type="region of interest" description="Disordered" evidence="1">
    <location>
        <begin position="101"/>
        <end position="161"/>
    </location>
</feature>
<evidence type="ECO:0000313" key="2">
    <source>
        <dbReference type="EMBL" id="GEU53501.1"/>
    </source>
</evidence>